<evidence type="ECO:0000313" key="2">
    <source>
        <dbReference type="EMBL" id="GMF31325.1"/>
    </source>
</evidence>
<dbReference type="EMBL" id="BSXT01000628">
    <property type="protein sequence ID" value="GMF31325.1"/>
    <property type="molecule type" value="Genomic_DNA"/>
</dbReference>
<comment type="caution">
    <text evidence="2">The sequence shown here is derived from an EMBL/GenBank/DDBJ whole genome shotgun (WGS) entry which is preliminary data.</text>
</comment>
<protein>
    <submittedName>
        <fullName evidence="2">Unnamed protein product</fullName>
    </submittedName>
</protein>
<sequence length="177" mass="19809">MIIKNAIINAEIVQLQGDFVVIPLEFSRTASDWCVKGHVLRQHALRCDFTSSEIKIMSSAPLGENPTRPQQAAPREAQNLTGRSKGRNFEAEEEEMLCKAYLHIGKDAGTGTGQAAAKFWSRVAEYYHEHRPDGADRRPLRSLEIKWAVIQHDVSKFCGCMANPRCSLMCVCGAQYQ</sequence>
<dbReference type="PANTHER" id="PTHR45125">
    <property type="entry name" value="F21J9.4-RELATED"/>
    <property type="match status" value="1"/>
</dbReference>
<evidence type="ECO:0000313" key="3">
    <source>
        <dbReference type="Proteomes" id="UP001165121"/>
    </source>
</evidence>
<dbReference type="AlphaFoldDB" id="A0A9W6X553"/>
<dbReference type="Proteomes" id="UP001165121">
    <property type="component" value="Unassembled WGS sequence"/>
</dbReference>
<proteinExistence type="predicted"/>
<feature type="region of interest" description="Disordered" evidence="1">
    <location>
        <begin position="59"/>
        <end position="85"/>
    </location>
</feature>
<organism evidence="2 3">
    <name type="scientific">Phytophthora fragariaefolia</name>
    <dbReference type="NCBI Taxonomy" id="1490495"/>
    <lineage>
        <taxon>Eukaryota</taxon>
        <taxon>Sar</taxon>
        <taxon>Stramenopiles</taxon>
        <taxon>Oomycota</taxon>
        <taxon>Peronosporomycetes</taxon>
        <taxon>Peronosporales</taxon>
        <taxon>Peronosporaceae</taxon>
        <taxon>Phytophthora</taxon>
    </lineage>
</organism>
<dbReference type="OrthoDB" id="129446at2759"/>
<accession>A0A9W6X553</accession>
<keyword evidence="3" id="KW-1185">Reference proteome</keyword>
<gene>
    <name evidence="2" type="ORF">Pfra01_000715100</name>
</gene>
<dbReference type="PANTHER" id="PTHR45125:SF3">
    <property type="entry name" value="NO-APICAL-MERISTEM-ASSOCIATED CARBOXY-TERMINAL DOMAIN PROTEIN"/>
    <property type="match status" value="1"/>
</dbReference>
<reference evidence="2" key="1">
    <citation type="submission" date="2023-04" db="EMBL/GenBank/DDBJ databases">
        <title>Phytophthora fragariaefolia NBRC 109709.</title>
        <authorList>
            <person name="Ichikawa N."/>
            <person name="Sato H."/>
            <person name="Tonouchi N."/>
        </authorList>
    </citation>
    <scope>NUCLEOTIDE SEQUENCE</scope>
    <source>
        <strain evidence="2">NBRC 109709</strain>
    </source>
</reference>
<name>A0A9W6X553_9STRA</name>
<evidence type="ECO:0000256" key="1">
    <source>
        <dbReference type="SAM" id="MobiDB-lite"/>
    </source>
</evidence>